<dbReference type="GO" id="GO:0045892">
    <property type="term" value="P:negative regulation of DNA-templated transcription"/>
    <property type="evidence" value="ECO:0007669"/>
    <property type="project" value="TreeGrafter"/>
</dbReference>
<dbReference type="SUPFAM" id="SSF46785">
    <property type="entry name" value="Winged helix' DNA-binding domain"/>
    <property type="match status" value="1"/>
</dbReference>
<dbReference type="PANTHER" id="PTHR30136:SF34">
    <property type="entry name" value="TRANSCRIPTIONAL REGULATOR"/>
    <property type="match status" value="1"/>
</dbReference>
<organism evidence="6 7">
    <name type="scientific">Phytohabitans suffuscus</name>
    <dbReference type="NCBI Taxonomy" id="624315"/>
    <lineage>
        <taxon>Bacteria</taxon>
        <taxon>Bacillati</taxon>
        <taxon>Actinomycetota</taxon>
        <taxon>Actinomycetes</taxon>
        <taxon>Micromonosporales</taxon>
        <taxon>Micromonosporaceae</taxon>
    </lineage>
</organism>
<protein>
    <submittedName>
        <fullName evidence="6">IclR family transcriptional regulator</fullName>
    </submittedName>
</protein>
<dbReference type="Gene3D" id="1.10.10.10">
    <property type="entry name" value="Winged helix-like DNA-binding domain superfamily/Winged helix DNA-binding domain"/>
    <property type="match status" value="1"/>
</dbReference>
<feature type="domain" description="IclR-ED" evidence="5">
    <location>
        <begin position="78"/>
        <end position="263"/>
    </location>
</feature>
<proteinExistence type="predicted"/>
<evidence type="ECO:0000259" key="5">
    <source>
        <dbReference type="PROSITE" id="PS51078"/>
    </source>
</evidence>
<dbReference type="GO" id="GO:0003700">
    <property type="term" value="F:DNA-binding transcription factor activity"/>
    <property type="evidence" value="ECO:0007669"/>
    <property type="project" value="TreeGrafter"/>
</dbReference>
<keyword evidence="2" id="KW-0238">DNA-binding</keyword>
<evidence type="ECO:0000256" key="1">
    <source>
        <dbReference type="ARBA" id="ARBA00023015"/>
    </source>
</evidence>
<keyword evidence="1" id="KW-0805">Transcription regulation</keyword>
<dbReference type="PANTHER" id="PTHR30136">
    <property type="entry name" value="HELIX-TURN-HELIX TRANSCRIPTIONAL REGULATOR, ICLR FAMILY"/>
    <property type="match status" value="1"/>
</dbReference>
<keyword evidence="3" id="KW-0804">Transcription</keyword>
<keyword evidence="7" id="KW-1185">Reference proteome</keyword>
<dbReference type="InterPro" id="IPR036390">
    <property type="entry name" value="WH_DNA-bd_sf"/>
</dbReference>
<dbReference type="PROSITE" id="PS51077">
    <property type="entry name" value="HTH_ICLR"/>
    <property type="match status" value="1"/>
</dbReference>
<reference evidence="6 7" key="1">
    <citation type="submission" date="2020-03" db="EMBL/GenBank/DDBJ databases">
        <title>Whole genome shotgun sequence of Phytohabitans suffuscus NBRC 105367.</title>
        <authorList>
            <person name="Komaki H."/>
            <person name="Tamura T."/>
        </authorList>
    </citation>
    <scope>NUCLEOTIDE SEQUENCE [LARGE SCALE GENOMIC DNA]</scope>
    <source>
        <strain evidence="6 7">NBRC 105367</strain>
    </source>
</reference>
<dbReference type="InterPro" id="IPR014757">
    <property type="entry name" value="Tscrpt_reg_IclR_C"/>
</dbReference>
<dbReference type="InterPro" id="IPR029016">
    <property type="entry name" value="GAF-like_dom_sf"/>
</dbReference>
<dbReference type="Gene3D" id="3.30.450.40">
    <property type="match status" value="1"/>
</dbReference>
<dbReference type="SUPFAM" id="SSF55781">
    <property type="entry name" value="GAF domain-like"/>
    <property type="match status" value="1"/>
</dbReference>
<dbReference type="Proteomes" id="UP000503011">
    <property type="component" value="Chromosome"/>
</dbReference>
<dbReference type="AlphaFoldDB" id="A0A6F8Z100"/>
<dbReference type="InterPro" id="IPR050707">
    <property type="entry name" value="HTH_MetabolicPath_Reg"/>
</dbReference>
<dbReference type="PROSITE" id="PS51078">
    <property type="entry name" value="ICLR_ED"/>
    <property type="match status" value="1"/>
</dbReference>
<dbReference type="GO" id="GO:0003677">
    <property type="term" value="F:DNA binding"/>
    <property type="evidence" value="ECO:0007669"/>
    <property type="project" value="UniProtKB-KW"/>
</dbReference>
<dbReference type="SMART" id="SM00346">
    <property type="entry name" value="HTH_ICLR"/>
    <property type="match status" value="1"/>
</dbReference>
<dbReference type="EMBL" id="AP022871">
    <property type="protein sequence ID" value="BCB91858.1"/>
    <property type="molecule type" value="Genomic_DNA"/>
</dbReference>
<evidence type="ECO:0000313" key="7">
    <source>
        <dbReference type="Proteomes" id="UP000503011"/>
    </source>
</evidence>
<reference evidence="6 7" key="2">
    <citation type="submission" date="2020-03" db="EMBL/GenBank/DDBJ databases">
        <authorList>
            <person name="Ichikawa N."/>
            <person name="Kimura A."/>
            <person name="Kitahashi Y."/>
            <person name="Uohara A."/>
        </authorList>
    </citation>
    <scope>NUCLEOTIDE SEQUENCE [LARGE SCALE GENOMIC DNA]</scope>
    <source>
        <strain evidence="6 7">NBRC 105367</strain>
    </source>
</reference>
<evidence type="ECO:0000259" key="4">
    <source>
        <dbReference type="PROSITE" id="PS51077"/>
    </source>
</evidence>
<evidence type="ECO:0000313" key="6">
    <source>
        <dbReference type="EMBL" id="BCB91858.1"/>
    </source>
</evidence>
<dbReference type="RefSeq" id="WP_232075735.1">
    <property type="nucleotide sequence ID" value="NZ_AP022871.1"/>
</dbReference>
<dbReference type="Pfam" id="PF01614">
    <property type="entry name" value="IclR_C"/>
    <property type="match status" value="1"/>
</dbReference>
<sequence length="264" mass="28850">MQPGDAPADTRSKYRVEALAKGLAVLSLFSERQTSLMLKQICEATAMPMATAFRVIATLEEDRYLERLPDGSYRPSIGVLTLGYAALSGLDLVEHSQLLLRDLAQSTNETVNVGSLVGDRVLYLVRIRNADLVTANIQVGSTLPAVHTSMGKVLLSELDPIDLKQRLDPASFTDGTGPNAVRTVEQLEKSFLAVRRQGYAIQDQEVAHGLRSIACPIRGKNGTIIAAANIAVQASQYTTTEMVRRFRSPLRETCDEVTHRLSLV</sequence>
<name>A0A6F8Z100_9ACTN</name>
<dbReference type="KEGG" id="psuu:Psuf_091710"/>
<accession>A0A6F8Z100</accession>
<evidence type="ECO:0000256" key="2">
    <source>
        <dbReference type="ARBA" id="ARBA00023125"/>
    </source>
</evidence>
<dbReference type="InterPro" id="IPR005471">
    <property type="entry name" value="Tscrpt_reg_IclR_N"/>
</dbReference>
<feature type="domain" description="HTH iclR-type" evidence="4">
    <location>
        <begin position="16"/>
        <end position="77"/>
    </location>
</feature>
<evidence type="ECO:0000256" key="3">
    <source>
        <dbReference type="ARBA" id="ARBA00023163"/>
    </source>
</evidence>
<dbReference type="InterPro" id="IPR036388">
    <property type="entry name" value="WH-like_DNA-bd_sf"/>
</dbReference>
<gene>
    <name evidence="6" type="ORF">Psuf_091710</name>
</gene>
<dbReference type="Pfam" id="PF09339">
    <property type="entry name" value="HTH_IclR"/>
    <property type="match status" value="1"/>
</dbReference>